<dbReference type="HOGENOM" id="CLU_2905741_0_0_1"/>
<dbReference type="EMBL" id="CP003004">
    <property type="protein sequence ID" value="AEO57242.1"/>
    <property type="molecule type" value="Genomic_DNA"/>
</dbReference>
<proteinExistence type="predicted"/>
<sequence length="62" mass="7389">MLLCSLLLCWIPRPLLLLFLFLLLRSCCLRRWRHRTKSLAPRRGKFRERHALILSLPVFSAS</sequence>
<organism evidence="1 2">
    <name type="scientific">Thermothelomyces thermophilus (strain ATCC 42464 / BCRC 31852 / DSM 1799)</name>
    <name type="common">Sporotrichum thermophile</name>
    <dbReference type="NCBI Taxonomy" id="573729"/>
    <lineage>
        <taxon>Eukaryota</taxon>
        <taxon>Fungi</taxon>
        <taxon>Dikarya</taxon>
        <taxon>Ascomycota</taxon>
        <taxon>Pezizomycotina</taxon>
        <taxon>Sordariomycetes</taxon>
        <taxon>Sordariomycetidae</taxon>
        <taxon>Sordariales</taxon>
        <taxon>Chaetomiaceae</taxon>
        <taxon>Thermothelomyces</taxon>
    </lineage>
</organism>
<dbReference type="GeneID" id="11512548"/>
<evidence type="ECO:0000313" key="2">
    <source>
        <dbReference type="Proteomes" id="UP000007322"/>
    </source>
</evidence>
<dbReference type="KEGG" id="mtm:MYCTH_2303155"/>
<dbReference type="VEuPathDB" id="FungiDB:MYCTH_2303155"/>
<dbReference type="Proteomes" id="UP000007322">
    <property type="component" value="Chromosome 3"/>
</dbReference>
<evidence type="ECO:0000313" key="1">
    <source>
        <dbReference type="EMBL" id="AEO57242.1"/>
    </source>
</evidence>
<name>G2QC15_THET4</name>
<dbReference type="RefSeq" id="XP_003662487.1">
    <property type="nucleotide sequence ID" value="XM_003662439.1"/>
</dbReference>
<reference evidence="1 2" key="1">
    <citation type="journal article" date="2011" name="Nat. Biotechnol.">
        <title>Comparative genomic analysis of the thermophilic biomass-degrading fungi Myceliophthora thermophila and Thielavia terrestris.</title>
        <authorList>
            <person name="Berka R.M."/>
            <person name="Grigoriev I.V."/>
            <person name="Otillar R."/>
            <person name="Salamov A."/>
            <person name="Grimwood J."/>
            <person name="Reid I."/>
            <person name="Ishmael N."/>
            <person name="John T."/>
            <person name="Darmond C."/>
            <person name="Moisan M.-C."/>
            <person name="Henrissat B."/>
            <person name="Coutinho P.M."/>
            <person name="Lombard V."/>
            <person name="Natvig D.O."/>
            <person name="Lindquist E."/>
            <person name="Schmutz J."/>
            <person name="Lucas S."/>
            <person name="Harris P."/>
            <person name="Powlowski J."/>
            <person name="Bellemare A."/>
            <person name="Taylor D."/>
            <person name="Butler G."/>
            <person name="de Vries R.P."/>
            <person name="Allijn I.E."/>
            <person name="van den Brink J."/>
            <person name="Ushinsky S."/>
            <person name="Storms R."/>
            <person name="Powell A.J."/>
            <person name="Paulsen I.T."/>
            <person name="Elbourne L.D.H."/>
            <person name="Baker S.E."/>
            <person name="Magnuson J."/>
            <person name="LaBoissiere S."/>
            <person name="Clutterbuck A.J."/>
            <person name="Martinez D."/>
            <person name="Wogulis M."/>
            <person name="de Leon A.L."/>
            <person name="Rey M.W."/>
            <person name="Tsang A."/>
        </authorList>
    </citation>
    <scope>NUCLEOTIDE SEQUENCE [LARGE SCALE GENOMIC DNA]</scope>
    <source>
        <strain evidence="2">ATCC 42464 / BCRC 31852 / DSM 1799</strain>
    </source>
</reference>
<protein>
    <submittedName>
        <fullName evidence="1">Uncharacterized protein</fullName>
    </submittedName>
</protein>
<keyword evidence="2" id="KW-1185">Reference proteome</keyword>
<accession>G2QC15</accession>
<dbReference type="AlphaFoldDB" id="G2QC15"/>
<gene>
    <name evidence="1" type="ORF">MYCTH_2303155</name>
</gene>
<dbReference type="InParanoid" id="G2QC15"/>